<dbReference type="EC" id="5.6.2.4" evidence="8"/>
<evidence type="ECO:0000256" key="10">
    <source>
        <dbReference type="PROSITE-ProRule" id="PRU00560"/>
    </source>
</evidence>
<feature type="region of interest" description="Disordered" evidence="11">
    <location>
        <begin position="629"/>
        <end position="671"/>
    </location>
</feature>
<evidence type="ECO:0000313" key="15">
    <source>
        <dbReference type="Proteomes" id="UP000198651"/>
    </source>
</evidence>
<dbReference type="Proteomes" id="UP000198651">
    <property type="component" value="Chromosome I"/>
</dbReference>
<keyword evidence="4 10" id="KW-0347">Helicase</keyword>
<dbReference type="CDD" id="cd17932">
    <property type="entry name" value="DEXQc_UvrD"/>
    <property type="match status" value="1"/>
</dbReference>
<dbReference type="Pfam" id="PF00580">
    <property type="entry name" value="UvrD-helicase"/>
    <property type="match status" value="1"/>
</dbReference>
<dbReference type="GO" id="GO:0043138">
    <property type="term" value="F:3'-5' DNA helicase activity"/>
    <property type="evidence" value="ECO:0007669"/>
    <property type="project" value="UniProtKB-EC"/>
</dbReference>
<dbReference type="InterPro" id="IPR013986">
    <property type="entry name" value="DExx_box_DNA_helicase_dom_sf"/>
</dbReference>
<dbReference type="GO" id="GO:0003677">
    <property type="term" value="F:DNA binding"/>
    <property type="evidence" value="ECO:0007669"/>
    <property type="project" value="InterPro"/>
</dbReference>
<dbReference type="Gene3D" id="1.10.10.160">
    <property type="match status" value="1"/>
</dbReference>
<protein>
    <recommendedName>
        <fullName evidence="8">DNA 3'-5' helicase</fullName>
        <ecNumber evidence="8">5.6.2.4</ecNumber>
    </recommendedName>
</protein>
<dbReference type="AlphaFoldDB" id="A0A0S4M174"/>
<dbReference type="Gene3D" id="1.10.486.10">
    <property type="entry name" value="PCRA, domain 4"/>
    <property type="match status" value="1"/>
</dbReference>
<evidence type="ECO:0000256" key="11">
    <source>
        <dbReference type="SAM" id="MobiDB-lite"/>
    </source>
</evidence>
<evidence type="ECO:0000256" key="4">
    <source>
        <dbReference type="ARBA" id="ARBA00022806"/>
    </source>
</evidence>
<dbReference type="RefSeq" id="WP_092342620.1">
    <property type="nucleotide sequence ID" value="NZ_FLSL01000087.1"/>
</dbReference>
<dbReference type="PATRIC" id="fig|1561003.3.peg.177"/>
<dbReference type="GO" id="GO:0016887">
    <property type="term" value="F:ATP hydrolysis activity"/>
    <property type="evidence" value="ECO:0007669"/>
    <property type="project" value="RHEA"/>
</dbReference>
<accession>A0A0S4M174</accession>
<dbReference type="OrthoDB" id="9806690at2"/>
<keyword evidence="6" id="KW-0413">Isomerase</keyword>
<dbReference type="CDD" id="cd18807">
    <property type="entry name" value="SF1_C_UvrD"/>
    <property type="match status" value="1"/>
</dbReference>
<dbReference type="GO" id="GO:0005829">
    <property type="term" value="C:cytosol"/>
    <property type="evidence" value="ECO:0007669"/>
    <property type="project" value="TreeGrafter"/>
</dbReference>
<comment type="catalytic activity">
    <reaction evidence="9">
        <text>ATP + H2O = ADP + phosphate + H(+)</text>
        <dbReference type="Rhea" id="RHEA:13065"/>
        <dbReference type="ChEBI" id="CHEBI:15377"/>
        <dbReference type="ChEBI" id="CHEBI:15378"/>
        <dbReference type="ChEBI" id="CHEBI:30616"/>
        <dbReference type="ChEBI" id="CHEBI:43474"/>
        <dbReference type="ChEBI" id="CHEBI:456216"/>
        <dbReference type="EC" id="5.6.2.4"/>
    </reaction>
</comment>
<evidence type="ECO:0000256" key="9">
    <source>
        <dbReference type="ARBA" id="ARBA00048988"/>
    </source>
</evidence>
<dbReference type="STRING" id="1561003.Ark11_0176"/>
<evidence type="ECO:0000259" key="12">
    <source>
        <dbReference type="PROSITE" id="PS51198"/>
    </source>
</evidence>
<dbReference type="PROSITE" id="PS51198">
    <property type="entry name" value="UVRD_HELICASE_ATP_BIND"/>
    <property type="match status" value="1"/>
</dbReference>
<comment type="catalytic activity">
    <reaction evidence="7">
        <text>Couples ATP hydrolysis with the unwinding of duplex DNA by translocating in the 3'-5' direction.</text>
        <dbReference type="EC" id="5.6.2.4"/>
    </reaction>
</comment>
<evidence type="ECO:0000256" key="8">
    <source>
        <dbReference type="ARBA" id="ARBA00034808"/>
    </source>
</evidence>
<evidence type="ECO:0000313" key="14">
    <source>
        <dbReference type="EMBL" id="CUT17035.1"/>
    </source>
</evidence>
<evidence type="ECO:0000256" key="1">
    <source>
        <dbReference type="ARBA" id="ARBA00009922"/>
    </source>
</evidence>
<feature type="domain" description="UvrD-like helicase ATP-binding" evidence="12">
    <location>
        <begin position="3"/>
        <end position="279"/>
    </location>
</feature>
<dbReference type="GO" id="GO:0000725">
    <property type="term" value="P:recombinational repair"/>
    <property type="evidence" value="ECO:0007669"/>
    <property type="project" value="TreeGrafter"/>
</dbReference>
<dbReference type="GO" id="GO:0005524">
    <property type="term" value="F:ATP binding"/>
    <property type="evidence" value="ECO:0007669"/>
    <property type="project" value="UniProtKB-UniRule"/>
</dbReference>
<dbReference type="InterPro" id="IPR027417">
    <property type="entry name" value="P-loop_NTPase"/>
</dbReference>
<dbReference type="InterPro" id="IPR000212">
    <property type="entry name" value="DNA_helicase_UvrD/REP"/>
</dbReference>
<organism evidence="14 15">
    <name type="scientific">Candidatus Ichthyocystis hellenicum</name>
    <dbReference type="NCBI Taxonomy" id="1561003"/>
    <lineage>
        <taxon>Bacteria</taxon>
        <taxon>Pseudomonadati</taxon>
        <taxon>Pseudomonadota</taxon>
        <taxon>Betaproteobacteria</taxon>
        <taxon>Burkholderiales</taxon>
        <taxon>Candidatus Ichthyocystis</taxon>
    </lineage>
</organism>
<gene>
    <name evidence="14" type="primary">rep</name>
    <name evidence="14" type="ORF">Ark11_0176</name>
</gene>
<feature type="compositionally biased region" description="Polar residues" evidence="11">
    <location>
        <begin position="631"/>
        <end position="641"/>
    </location>
</feature>
<comment type="similarity">
    <text evidence="1">Belongs to the helicase family. UvrD subfamily.</text>
</comment>
<dbReference type="Gene3D" id="3.40.50.300">
    <property type="entry name" value="P-loop containing nucleotide triphosphate hydrolases"/>
    <property type="match status" value="2"/>
</dbReference>
<evidence type="ECO:0000256" key="2">
    <source>
        <dbReference type="ARBA" id="ARBA00022741"/>
    </source>
</evidence>
<evidence type="ECO:0000256" key="6">
    <source>
        <dbReference type="ARBA" id="ARBA00023235"/>
    </source>
</evidence>
<name>A0A0S4M174_9BURK</name>
<sequence length="671" mass="77495">MTNELNSQQREAVDFLGGALLVIAGAGSGKTRVIGYKIKHLIDIQYCNPSQIAAITFTNKSAREMRERLNKLVPLGTRTAPMISTFHTMGLQILRHEASLLGLKNQFSIFDSHDAIVTLQDITSNNRQSHLSKIKNKISNWKNNNIFPDEALLSAKTEEDTQIALIYERYQKALRGYQAVDFDDLITLPLKLFENYPERLRFWQNRIRYFLVDEYQDTNLVQYQLIKKLSYPKGDCTFVGDDDQAIYAWRGATRDNIKLLQQDYPQLKIVRLEQNYRSTNSVLKAANNLIQKNGTIFEKTLWSQLGEGKPITLTSHRTEELEAKQTIENIIQHQLSTNSNWSQYAILYRSNYQSRLFENYLQQNGIAYNLSGGQSFFDRTEIKDILSYLRLMVNNDNDVSFIRAATKPRRGIGPTTLEKLSQYASERQISLFEAVFETGLTFHLNEKAVETLKLFGNFINDLEFRAQSEPAGTIVREIIDSIRYEDYLLEHLNERDAAKRWENIKSFCEFIERQQNKDDRNLSTITQNITLMNIISQKNSSKEKLLEMSTLHAAKGLEFDYVFIVGCNEGVIPHQECIDNDLLDEERRLMYVGITRARRELTISFTEKRRVGGESVESTPSRFIEEMGLNTKETSNNQIPSNEEKQQYLKRMRSSGSQKKKVVCTTSDPYH</sequence>
<dbReference type="InterPro" id="IPR014017">
    <property type="entry name" value="DNA_helicase_UvrD-like_C"/>
</dbReference>
<feature type="binding site" evidence="10">
    <location>
        <begin position="24"/>
        <end position="31"/>
    </location>
    <ligand>
        <name>ATP</name>
        <dbReference type="ChEBI" id="CHEBI:30616"/>
    </ligand>
</feature>
<keyword evidence="2 10" id="KW-0547">Nucleotide-binding</keyword>
<evidence type="ECO:0000256" key="3">
    <source>
        <dbReference type="ARBA" id="ARBA00022801"/>
    </source>
</evidence>
<dbReference type="PANTHER" id="PTHR11070:SF64">
    <property type="entry name" value="ATP-DEPENDENT DNA HELICASE REP"/>
    <property type="match status" value="1"/>
</dbReference>
<keyword evidence="3 10" id="KW-0378">Hydrolase</keyword>
<dbReference type="InterPro" id="IPR014016">
    <property type="entry name" value="UvrD-like_ATP-bd"/>
</dbReference>
<evidence type="ECO:0000256" key="5">
    <source>
        <dbReference type="ARBA" id="ARBA00022840"/>
    </source>
</evidence>
<feature type="compositionally biased region" description="Basic residues" evidence="11">
    <location>
        <begin position="648"/>
        <end position="662"/>
    </location>
</feature>
<dbReference type="Pfam" id="PF13361">
    <property type="entry name" value="UvrD_C"/>
    <property type="match status" value="1"/>
</dbReference>
<feature type="domain" description="UvrD-like helicase C-terminal" evidence="13">
    <location>
        <begin position="280"/>
        <end position="556"/>
    </location>
</feature>
<dbReference type="PANTHER" id="PTHR11070">
    <property type="entry name" value="UVRD / RECB / PCRA DNA HELICASE FAMILY MEMBER"/>
    <property type="match status" value="1"/>
</dbReference>
<dbReference type="SUPFAM" id="SSF52540">
    <property type="entry name" value="P-loop containing nucleoside triphosphate hydrolases"/>
    <property type="match status" value="1"/>
</dbReference>
<keyword evidence="5 10" id="KW-0067">ATP-binding</keyword>
<reference evidence="15" key="1">
    <citation type="submission" date="2015-11" db="EMBL/GenBank/DDBJ databases">
        <authorList>
            <person name="Seth-Smith H.M.B."/>
        </authorList>
    </citation>
    <scope>NUCLEOTIDE SEQUENCE [LARGE SCALE GENOMIC DNA]</scope>
    <source>
        <strain evidence="15">2013Ark11</strain>
    </source>
</reference>
<evidence type="ECO:0000256" key="7">
    <source>
        <dbReference type="ARBA" id="ARBA00034617"/>
    </source>
</evidence>
<proteinExistence type="inferred from homology"/>
<dbReference type="PROSITE" id="PS51217">
    <property type="entry name" value="UVRD_HELICASE_CTER"/>
    <property type="match status" value="1"/>
</dbReference>
<keyword evidence="15" id="KW-1185">Reference proteome</keyword>
<dbReference type="EMBL" id="LN906597">
    <property type="protein sequence ID" value="CUT17035.1"/>
    <property type="molecule type" value="Genomic_DNA"/>
</dbReference>
<evidence type="ECO:0000259" key="13">
    <source>
        <dbReference type="PROSITE" id="PS51217"/>
    </source>
</evidence>